<dbReference type="HOGENOM" id="CLU_2275516_0_0_6"/>
<accession>A8GJD3</accession>
<reference evidence="1" key="1">
    <citation type="submission" date="2007-09" db="EMBL/GenBank/DDBJ databases">
        <title>Complete sequence of chromosome of Serratia proteamaculans 568.</title>
        <authorList>
            <consortium name="US DOE Joint Genome Institute"/>
            <person name="Copeland A."/>
            <person name="Lucas S."/>
            <person name="Lapidus A."/>
            <person name="Barry K."/>
            <person name="Glavina del Rio T."/>
            <person name="Dalin E."/>
            <person name="Tice H."/>
            <person name="Pitluck S."/>
            <person name="Chain P."/>
            <person name="Malfatti S."/>
            <person name="Shin M."/>
            <person name="Vergez L."/>
            <person name="Schmutz J."/>
            <person name="Larimer F."/>
            <person name="Land M."/>
            <person name="Hauser L."/>
            <person name="Kyrpides N."/>
            <person name="Kim E."/>
            <person name="Taghavi S."/>
            <person name="Newman L."/>
            <person name="Vangronsveld J."/>
            <person name="van der Lelie D."/>
            <person name="Richardson P."/>
        </authorList>
    </citation>
    <scope>NUCLEOTIDE SEQUENCE [LARGE SCALE GENOMIC DNA]</scope>
    <source>
        <strain evidence="1">568</strain>
    </source>
</reference>
<organism evidence="1">
    <name type="scientific">Serratia proteamaculans (strain 568)</name>
    <dbReference type="NCBI Taxonomy" id="399741"/>
    <lineage>
        <taxon>Bacteria</taxon>
        <taxon>Pseudomonadati</taxon>
        <taxon>Pseudomonadota</taxon>
        <taxon>Gammaproteobacteria</taxon>
        <taxon>Enterobacterales</taxon>
        <taxon>Yersiniaceae</taxon>
        <taxon>Serratia</taxon>
    </lineage>
</organism>
<evidence type="ECO:0000313" key="1">
    <source>
        <dbReference type="EMBL" id="ABV43223.1"/>
    </source>
</evidence>
<proteinExistence type="predicted"/>
<dbReference type="KEGG" id="spe:Spro_4128"/>
<gene>
    <name evidence="1" type="ordered locus">Spro_4128</name>
</gene>
<dbReference type="EMBL" id="CP000826">
    <property type="protein sequence ID" value="ABV43223.1"/>
    <property type="molecule type" value="Genomic_DNA"/>
</dbReference>
<sequence>MTGWIHIFFGSIELGSAKRVWCGGGYKTPGGNICARFIKLSEMYFRILISKGGNISPYRLSCLSAYPYYEKKFFLIKASDIRMQIKADEVNNDLNIVTKMKG</sequence>
<dbReference type="AlphaFoldDB" id="A8GJD3"/>
<protein>
    <submittedName>
        <fullName evidence="1">Uncharacterized protein</fullName>
    </submittedName>
</protein>
<name>A8GJD3_SERP5</name>